<evidence type="ECO:0000256" key="4">
    <source>
        <dbReference type="ARBA" id="ARBA00023015"/>
    </source>
</evidence>
<dbReference type="RefSeq" id="WP_186981588.1">
    <property type="nucleotide sequence ID" value="NZ_JACOQH010000002.1"/>
</dbReference>
<dbReference type="EMBL" id="JACOQH010000002">
    <property type="protein sequence ID" value="MBC5752944.1"/>
    <property type="molecule type" value="Genomic_DNA"/>
</dbReference>
<dbReference type="PANTHER" id="PTHR33202:SF7">
    <property type="entry name" value="FERRIC UPTAKE REGULATION PROTEIN"/>
    <property type="match status" value="1"/>
</dbReference>
<evidence type="ECO:0000256" key="1">
    <source>
        <dbReference type="ARBA" id="ARBA00007957"/>
    </source>
</evidence>
<keyword evidence="2" id="KW-0678">Repressor</keyword>
<dbReference type="SUPFAM" id="SSF46785">
    <property type="entry name" value="Winged helix' DNA-binding domain"/>
    <property type="match status" value="1"/>
</dbReference>
<proteinExistence type="inferred from homology"/>
<keyword evidence="4" id="KW-0805">Transcription regulation</keyword>
<dbReference type="InterPro" id="IPR036390">
    <property type="entry name" value="WH_DNA-bd_sf"/>
</dbReference>
<comment type="caution">
    <text evidence="7">The sequence shown here is derived from an EMBL/GenBank/DDBJ whole genome shotgun (WGS) entry which is preliminary data.</text>
</comment>
<evidence type="ECO:0000313" key="7">
    <source>
        <dbReference type="EMBL" id="MBC5752944.1"/>
    </source>
</evidence>
<reference evidence="7 8" key="1">
    <citation type="submission" date="2020-08" db="EMBL/GenBank/DDBJ databases">
        <title>Genome public.</title>
        <authorList>
            <person name="Liu C."/>
            <person name="Sun Q."/>
        </authorList>
    </citation>
    <scope>NUCLEOTIDE SEQUENCE [LARGE SCALE GENOMIC DNA]</scope>
    <source>
        <strain evidence="7 8">BX0805</strain>
    </source>
</reference>
<evidence type="ECO:0000256" key="5">
    <source>
        <dbReference type="ARBA" id="ARBA00023125"/>
    </source>
</evidence>
<dbReference type="Pfam" id="PF01475">
    <property type="entry name" value="FUR"/>
    <property type="match status" value="1"/>
</dbReference>
<dbReference type="Gene3D" id="3.30.1490.190">
    <property type="match status" value="1"/>
</dbReference>
<dbReference type="PANTHER" id="PTHR33202">
    <property type="entry name" value="ZINC UPTAKE REGULATION PROTEIN"/>
    <property type="match status" value="1"/>
</dbReference>
<gene>
    <name evidence="7" type="ORF">H8Z76_02715</name>
</gene>
<name>A0ABR7I824_9FIRM</name>
<keyword evidence="5" id="KW-0238">DNA-binding</keyword>
<dbReference type="Gene3D" id="1.10.10.10">
    <property type="entry name" value="Winged helix-like DNA-binding domain superfamily/Winged helix DNA-binding domain"/>
    <property type="match status" value="1"/>
</dbReference>
<dbReference type="InterPro" id="IPR043135">
    <property type="entry name" value="Fur_C"/>
</dbReference>
<evidence type="ECO:0000313" key="8">
    <source>
        <dbReference type="Proteomes" id="UP000621540"/>
    </source>
</evidence>
<dbReference type="Proteomes" id="UP000621540">
    <property type="component" value="Unassembled WGS sequence"/>
</dbReference>
<sequence>MAEKRNTHQKRMILDTLCEMKNHPTANMVYERLQEMGSHISKSTVYRNLSEAAEDGIILKLAITDSDVRYDGNTKPHYHIRCRRCNGVYDSKIPYQDYIDELSRKEDGETISCHMIEFNGICRECKERMEDN</sequence>
<organism evidence="7 8">
    <name type="scientific">Roseburia yibonii</name>
    <dbReference type="NCBI Taxonomy" id="2763063"/>
    <lineage>
        <taxon>Bacteria</taxon>
        <taxon>Bacillati</taxon>
        <taxon>Bacillota</taxon>
        <taxon>Clostridia</taxon>
        <taxon>Lachnospirales</taxon>
        <taxon>Lachnospiraceae</taxon>
        <taxon>Roseburia</taxon>
    </lineage>
</organism>
<evidence type="ECO:0000256" key="3">
    <source>
        <dbReference type="ARBA" id="ARBA00022833"/>
    </source>
</evidence>
<keyword evidence="6" id="KW-0804">Transcription</keyword>
<comment type="similarity">
    <text evidence="1">Belongs to the Fur family.</text>
</comment>
<evidence type="ECO:0000256" key="6">
    <source>
        <dbReference type="ARBA" id="ARBA00023163"/>
    </source>
</evidence>
<dbReference type="InterPro" id="IPR002481">
    <property type="entry name" value="FUR"/>
</dbReference>
<accession>A0ABR7I824</accession>
<evidence type="ECO:0000256" key="2">
    <source>
        <dbReference type="ARBA" id="ARBA00022491"/>
    </source>
</evidence>
<keyword evidence="3" id="KW-0862">Zinc</keyword>
<dbReference type="CDD" id="cd07153">
    <property type="entry name" value="Fur_like"/>
    <property type="match status" value="1"/>
</dbReference>
<protein>
    <submittedName>
        <fullName evidence="7">Transcriptional repressor</fullName>
    </submittedName>
</protein>
<dbReference type="InterPro" id="IPR036388">
    <property type="entry name" value="WH-like_DNA-bd_sf"/>
</dbReference>
<keyword evidence="8" id="KW-1185">Reference proteome</keyword>